<evidence type="ECO:0000313" key="6">
    <source>
        <dbReference type="Proteomes" id="UP001500630"/>
    </source>
</evidence>
<keyword evidence="1 2" id="KW-0238">DNA-binding</keyword>
<evidence type="ECO:0000259" key="4">
    <source>
        <dbReference type="PROSITE" id="PS51900"/>
    </source>
</evidence>
<reference evidence="6" key="1">
    <citation type="journal article" date="2019" name="Int. J. Syst. Evol. Microbiol.">
        <title>The Global Catalogue of Microorganisms (GCM) 10K type strain sequencing project: providing services to taxonomists for standard genome sequencing and annotation.</title>
        <authorList>
            <consortium name="The Broad Institute Genomics Platform"/>
            <consortium name="The Broad Institute Genome Sequencing Center for Infectious Disease"/>
            <person name="Wu L."/>
            <person name="Ma J."/>
        </authorList>
    </citation>
    <scope>NUCLEOTIDE SEQUENCE [LARGE SCALE GENOMIC DNA]</scope>
    <source>
        <strain evidence="6">JCM 17326</strain>
    </source>
</reference>
<dbReference type="Gene3D" id="1.10.150.130">
    <property type="match status" value="1"/>
</dbReference>
<sequence>MDLSHAAKAQPYRLMDRSGTGLEVANAYLLDLKARGHPNTTLYSYSMALMRWFRFLNAVEVPWDKAGREEARDFMLWLQTAAKPRRKRADAPAAGSVNAITGKRYPGAGYAASTAAHNETVARAFYDFEQEVGCGPLVNPFPTVRHRGGRANAHHNPLEPFPRQRAGLYRPQQPSRIPRSIPDGLFNDLFAAPPSHRDRARSLLCEHRGTRFGAARRPAAGRGHRAADHRGHPKGNSRAAMAARIDGCVRVAAALSGAGRADAVWRGSQRTAVRSIRWETPSCR</sequence>
<dbReference type="InterPro" id="IPR044068">
    <property type="entry name" value="CB"/>
</dbReference>
<evidence type="ECO:0000256" key="3">
    <source>
        <dbReference type="SAM" id="MobiDB-lite"/>
    </source>
</evidence>
<name>A0ABP6ZIZ0_9ACTN</name>
<comment type="caution">
    <text evidence="5">The sequence shown here is derived from an EMBL/GenBank/DDBJ whole genome shotgun (WGS) entry which is preliminary data.</text>
</comment>
<dbReference type="Proteomes" id="UP001500630">
    <property type="component" value="Unassembled WGS sequence"/>
</dbReference>
<proteinExistence type="predicted"/>
<gene>
    <name evidence="5" type="ORF">GCM10022419_110850</name>
</gene>
<organism evidence="5 6">
    <name type="scientific">Nonomuraea rosea</name>
    <dbReference type="NCBI Taxonomy" id="638574"/>
    <lineage>
        <taxon>Bacteria</taxon>
        <taxon>Bacillati</taxon>
        <taxon>Actinomycetota</taxon>
        <taxon>Actinomycetes</taxon>
        <taxon>Streptosporangiales</taxon>
        <taxon>Streptosporangiaceae</taxon>
        <taxon>Nonomuraea</taxon>
    </lineage>
</organism>
<accession>A0ABP6ZIZ0</accession>
<feature type="domain" description="Core-binding (CB)" evidence="4">
    <location>
        <begin position="19"/>
        <end position="130"/>
    </location>
</feature>
<protein>
    <recommendedName>
        <fullName evidence="4">Core-binding (CB) domain-containing protein</fullName>
    </recommendedName>
</protein>
<feature type="region of interest" description="Disordered" evidence="3">
    <location>
        <begin position="214"/>
        <end position="238"/>
    </location>
</feature>
<evidence type="ECO:0000256" key="1">
    <source>
        <dbReference type="ARBA" id="ARBA00023125"/>
    </source>
</evidence>
<evidence type="ECO:0000256" key="2">
    <source>
        <dbReference type="PROSITE-ProRule" id="PRU01248"/>
    </source>
</evidence>
<keyword evidence="6" id="KW-1185">Reference proteome</keyword>
<dbReference type="EMBL" id="BAABDQ010000043">
    <property type="protein sequence ID" value="GAA3607724.1"/>
    <property type="molecule type" value="Genomic_DNA"/>
</dbReference>
<dbReference type="PROSITE" id="PS51900">
    <property type="entry name" value="CB"/>
    <property type="match status" value="1"/>
</dbReference>
<evidence type="ECO:0000313" key="5">
    <source>
        <dbReference type="EMBL" id="GAA3607724.1"/>
    </source>
</evidence>
<dbReference type="InterPro" id="IPR010998">
    <property type="entry name" value="Integrase_recombinase_N"/>
</dbReference>